<dbReference type="Gene3D" id="1.10.10.10">
    <property type="entry name" value="Winged helix-like DNA-binding domain superfamily/Winged helix DNA-binding domain"/>
    <property type="match status" value="1"/>
</dbReference>
<dbReference type="AlphaFoldDB" id="A0A1C0AL29"/>
<gene>
    <name evidence="1" type="ORF">BCR15_05800</name>
</gene>
<name>A0A1C0AL29_9ACTN</name>
<accession>A0A1C0AL29</accession>
<evidence type="ECO:0000313" key="1">
    <source>
        <dbReference type="EMBL" id="OCL33336.1"/>
    </source>
</evidence>
<reference evidence="2" key="1">
    <citation type="submission" date="2016-07" db="EMBL/GenBank/DDBJ databases">
        <authorList>
            <person name="Florea S."/>
            <person name="Webb J.S."/>
            <person name="Jaromczyk J."/>
            <person name="Schardl C.L."/>
        </authorList>
    </citation>
    <scope>NUCLEOTIDE SEQUENCE [LARGE SCALE GENOMIC DNA]</scope>
    <source>
        <strain evidence="2">IPBSL-7</strain>
    </source>
</reference>
<dbReference type="InterPro" id="IPR036388">
    <property type="entry name" value="WH-like_DNA-bd_sf"/>
</dbReference>
<dbReference type="InterPro" id="IPR029016">
    <property type="entry name" value="GAF-like_dom_sf"/>
</dbReference>
<protein>
    <submittedName>
        <fullName evidence="1">Uncharacterized protein</fullName>
    </submittedName>
</protein>
<dbReference type="InterPro" id="IPR005561">
    <property type="entry name" value="ANTAR"/>
</dbReference>
<dbReference type="Pfam" id="PF03861">
    <property type="entry name" value="ANTAR"/>
    <property type="match status" value="1"/>
</dbReference>
<dbReference type="Gene3D" id="3.30.450.40">
    <property type="match status" value="1"/>
</dbReference>
<keyword evidence="2" id="KW-1185">Reference proteome</keyword>
<dbReference type="InterPro" id="IPR012074">
    <property type="entry name" value="GAF_ANTAR"/>
</dbReference>
<evidence type="ECO:0000313" key="2">
    <source>
        <dbReference type="Proteomes" id="UP000093501"/>
    </source>
</evidence>
<sequence>MKDGSLPDPTGARRWGVTDVAARLDTMAARLRDDSRPTTTAIVEAAIELIPGARWATITVQEGPGFKSLVVSDELAQRLDDLQYDLNIGPCLDAIRDKRPYHIPDLRTDDRWPAYSAGAEALGVRSIFAQPLHLIDAAHTIASLNMYADREGAFTESWDSDQAVVLATFASMGTSVAVSRERAEQLEAALRTNREIAMAIGVLMGRHMITRETALNLLRLASQHLNLKMSVIADRVVTTGELPFQPSA</sequence>
<dbReference type="SMART" id="SM01012">
    <property type="entry name" value="ANTAR"/>
    <property type="match status" value="1"/>
</dbReference>
<dbReference type="InterPro" id="IPR003018">
    <property type="entry name" value="GAF"/>
</dbReference>
<dbReference type="Proteomes" id="UP000093501">
    <property type="component" value="Unassembled WGS sequence"/>
</dbReference>
<dbReference type="PROSITE" id="PS50921">
    <property type="entry name" value="ANTAR"/>
    <property type="match status" value="1"/>
</dbReference>
<proteinExistence type="predicted"/>
<organism evidence="1 2">
    <name type="scientific">Tessaracoccus lapidicaptus</name>
    <dbReference type="NCBI Taxonomy" id="1427523"/>
    <lineage>
        <taxon>Bacteria</taxon>
        <taxon>Bacillati</taxon>
        <taxon>Actinomycetota</taxon>
        <taxon>Actinomycetes</taxon>
        <taxon>Propionibacteriales</taxon>
        <taxon>Propionibacteriaceae</taxon>
        <taxon>Tessaracoccus</taxon>
    </lineage>
</organism>
<comment type="caution">
    <text evidence="1">The sequence shown here is derived from an EMBL/GenBank/DDBJ whole genome shotgun (WGS) entry which is preliminary data.</text>
</comment>
<dbReference type="RefSeq" id="WP_068751901.1">
    <property type="nucleotide sequence ID" value="NZ_LR214441.1"/>
</dbReference>
<dbReference type="SUPFAM" id="SSF55781">
    <property type="entry name" value="GAF domain-like"/>
    <property type="match status" value="1"/>
</dbReference>
<dbReference type="GO" id="GO:0003723">
    <property type="term" value="F:RNA binding"/>
    <property type="evidence" value="ECO:0007669"/>
    <property type="project" value="InterPro"/>
</dbReference>
<dbReference type="EMBL" id="MBQD01000022">
    <property type="protein sequence ID" value="OCL33336.1"/>
    <property type="molecule type" value="Genomic_DNA"/>
</dbReference>
<dbReference type="PIRSF" id="PIRSF036625">
    <property type="entry name" value="GAF_ANTAR"/>
    <property type="match status" value="1"/>
</dbReference>
<dbReference type="Pfam" id="PF13185">
    <property type="entry name" value="GAF_2"/>
    <property type="match status" value="1"/>
</dbReference>